<keyword evidence="2" id="KW-1185">Reference proteome</keyword>
<accession>A0ABD0JNT2</accession>
<reference evidence="1 2" key="1">
    <citation type="journal article" date="2023" name="Sci. Data">
        <title>Genome assembly of the Korean intertidal mud-creeper Batillaria attramentaria.</title>
        <authorList>
            <person name="Patra A.K."/>
            <person name="Ho P.T."/>
            <person name="Jun S."/>
            <person name="Lee S.J."/>
            <person name="Kim Y."/>
            <person name="Won Y.J."/>
        </authorList>
    </citation>
    <scope>NUCLEOTIDE SEQUENCE [LARGE SCALE GENOMIC DNA]</scope>
    <source>
        <strain evidence="1">Wonlab-2016</strain>
    </source>
</reference>
<sequence>MSVTPDLHDITDERKSKFQFTKQNAQRLKAQDWLEGSSPAGTATEALPPGDGTCPEMGSCLDFNPNSIREMTIIRPDCGRNVGVDLYRFGQSCTCDRQDKTRCL</sequence>
<protein>
    <submittedName>
        <fullName evidence="1">Uncharacterized protein</fullName>
    </submittedName>
</protein>
<organism evidence="1 2">
    <name type="scientific">Batillaria attramentaria</name>
    <dbReference type="NCBI Taxonomy" id="370345"/>
    <lineage>
        <taxon>Eukaryota</taxon>
        <taxon>Metazoa</taxon>
        <taxon>Spiralia</taxon>
        <taxon>Lophotrochozoa</taxon>
        <taxon>Mollusca</taxon>
        <taxon>Gastropoda</taxon>
        <taxon>Caenogastropoda</taxon>
        <taxon>Sorbeoconcha</taxon>
        <taxon>Cerithioidea</taxon>
        <taxon>Batillariidae</taxon>
        <taxon>Batillaria</taxon>
    </lineage>
</organism>
<dbReference type="AlphaFoldDB" id="A0ABD0JNT2"/>
<dbReference type="Proteomes" id="UP001519460">
    <property type="component" value="Unassembled WGS sequence"/>
</dbReference>
<dbReference type="EMBL" id="JACVVK020000375">
    <property type="protein sequence ID" value="KAK7476439.1"/>
    <property type="molecule type" value="Genomic_DNA"/>
</dbReference>
<evidence type="ECO:0000313" key="2">
    <source>
        <dbReference type="Proteomes" id="UP001519460"/>
    </source>
</evidence>
<gene>
    <name evidence="1" type="ORF">BaRGS_00032274</name>
</gene>
<comment type="caution">
    <text evidence="1">The sequence shown here is derived from an EMBL/GenBank/DDBJ whole genome shotgun (WGS) entry which is preliminary data.</text>
</comment>
<name>A0ABD0JNT2_9CAEN</name>
<evidence type="ECO:0000313" key="1">
    <source>
        <dbReference type="EMBL" id="KAK7476439.1"/>
    </source>
</evidence>
<proteinExistence type="predicted"/>